<reference evidence="3" key="1">
    <citation type="submission" date="2020-01" db="EMBL/GenBank/DDBJ databases">
        <authorList>
            <consortium name="DOE Joint Genome Institute"/>
            <person name="Haridas S."/>
            <person name="Albert R."/>
            <person name="Binder M."/>
            <person name="Bloem J."/>
            <person name="Labutti K."/>
            <person name="Salamov A."/>
            <person name="Andreopoulos B."/>
            <person name="Baker S.E."/>
            <person name="Barry K."/>
            <person name="Bills G."/>
            <person name="Bluhm B.H."/>
            <person name="Cannon C."/>
            <person name="Castanera R."/>
            <person name="Culley D.E."/>
            <person name="Daum C."/>
            <person name="Ezra D."/>
            <person name="Gonzalez J.B."/>
            <person name="Henrissat B."/>
            <person name="Kuo A."/>
            <person name="Liang C."/>
            <person name="Lipzen A."/>
            <person name="Lutzoni F."/>
            <person name="Magnuson J."/>
            <person name="Mondo S."/>
            <person name="Nolan M."/>
            <person name="Ohm R."/>
            <person name="Pangilinan J."/>
            <person name="Park H.-J."/>
            <person name="Ramirez L."/>
            <person name="Alfaro M."/>
            <person name="Sun H."/>
            <person name="Tritt A."/>
            <person name="Yoshinaga Y."/>
            <person name="Zwiers L.-H."/>
            <person name="Turgeon B.G."/>
            <person name="Goodwin S.B."/>
            <person name="Spatafora J.W."/>
            <person name="Crous P.W."/>
            <person name="Grigoriev I.V."/>
        </authorList>
    </citation>
    <scope>NUCLEOTIDE SEQUENCE</scope>
    <source>
        <strain evidence="3">IPT5</strain>
    </source>
</reference>
<accession>A0A6A7B2A0</accession>
<evidence type="ECO:0000256" key="2">
    <source>
        <dbReference type="SAM" id="Phobius"/>
    </source>
</evidence>
<sequence>MAGRWQPYLYQPQTDSMDLPQSTFNPKAVTMASRMPPSPTKKKQDGPLINFNKHPDSYLILPYGNTDAKPLNKRAKTFIKVARGVQLAFRIGEILGAVGVLLCGIFIRGALDTEGYIMRIPPGVDIVICLYAVYHLVRNAKSRPPASSASYHFFAMVTDAGFIPFYVFTILMAKRNSDLEAGTTGRWRTMFPTDGDTNNVLQTTWLTATALAGLHLLSVFIDLYLLVIFRKIVKLPPDMNPLEDNLTSRRKSKHKHKNSSISGITPLTGDNEKRFSTQSTVAGDRNSQADPLLYKDIPSPEKSQIPFMHTRTDSETTYSPHTPQTARQSKERFSMYSQPPTARQSRKELNTRDDLLRRDEVNDSETLAQRKSMLAEQANIKRHSRNDSYVTSSSKQDFYTPPGTAHSDKQGAGGDLSLQRNSREALQNDNWFVHPEDGEEDANQHPTSPPKQSLFTSNAANQGYNTLSPYDDVSDEEVETTPMVPQPLRMNPPTPPPALTTEGKKNTPPPSSLQRTHTTTSISTERTFDRSHSRSGTPKTRYYGDLKAATTGSKSPSTSPTKPSTRSKSKPPTQASANSLPSATKQYAVKDSPTKKDIMANSPFSLHKKSYTSVRRTGEAGYTAVQGQSPRVVSRSGVDYINPYEFDDSDLGVQGRRRDVSGKVAEEGRGGRWSGMVQRKGSGVV</sequence>
<feature type="transmembrane region" description="Helical" evidence="2">
    <location>
        <begin position="205"/>
        <end position="229"/>
    </location>
</feature>
<feature type="compositionally biased region" description="Basic and acidic residues" evidence="1">
    <location>
        <begin position="657"/>
        <end position="670"/>
    </location>
</feature>
<feature type="compositionally biased region" description="Polar residues" evidence="1">
    <location>
        <begin position="276"/>
        <end position="289"/>
    </location>
</feature>
<keyword evidence="2" id="KW-1133">Transmembrane helix</keyword>
<keyword evidence="4" id="KW-1185">Reference proteome</keyword>
<name>A0A6A7B2A0_9PLEO</name>
<evidence type="ECO:0000313" key="3">
    <source>
        <dbReference type="EMBL" id="KAF2849631.1"/>
    </source>
</evidence>
<evidence type="ECO:0000256" key="1">
    <source>
        <dbReference type="SAM" id="MobiDB-lite"/>
    </source>
</evidence>
<feature type="compositionally biased region" description="Polar residues" evidence="1">
    <location>
        <begin position="387"/>
        <end position="397"/>
    </location>
</feature>
<dbReference type="Proteomes" id="UP000799423">
    <property type="component" value="Unassembled WGS sequence"/>
</dbReference>
<feature type="transmembrane region" description="Helical" evidence="2">
    <location>
        <begin position="116"/>
        <end position="137"/>
    </location>
</feature>
<feature type="compositionally biased region" description="Low complexity" evidence="1">
    <location>
        <begin position="550"/>
        <end position="573"/>
    </location>
</feature>
<feature type="transmembrane region" description="Helical" evidence="2">
    <location>
        <begin position="149"/>
        <end position="173"/>
    </location>
</feature>
<dbReference type="EMBL" id="MU006310">
    <property type="protein sequence ID" value="KAF2849631.1"/>
    <property type="molecule type" value="Genomic_DNA"/>
</dbReference>
<feature type="compositionally biased region" description="Polar residues" evidence="1">
    <location>
        <begin position="574"/>
        <end position="585"/>
    </location>
</feature>
<evidence type="ECO:0000313" key="4">
    <source>
        <dbReference type="Proteomes" id="UP000799423"/>
    </source>
</evidence>
<feature type="region of interest" description="Disordered" evidence="1">
    <location>
        <begin position="240"/>
        <end position="416"/>
    </location>
</feature>
<dbReference type="AlphaFoldDB" id="A0A6A7B2A0"/>
<feature type="transmembrane region" description="Helical" evidence="2">
    <location>
        <begin position="87"/>
        <end position="110"/>
    </location>
</feature>
<proteinExistence type="predicted"/>
<keyword evidence="2" id="KW-0472">Membrane</keyword>
<feature type="compositionally biased region" description="Polar residues" evidence="1">
    <location>
        <begin position="444"/>
        <end position="468"/>
    </location>
</feature>
<dbReference type="OrthoDB" id="5404940at2759"/>
<gene>
    <name evidence="3" type="ORF">T440DRAFT_555619</name>
</gene>
<feature type="region of interest" description="Disordered" evidence="1">
    <location>
        <begin position="657"/>
        <end position="685"/>
    </location>
</feature>
<protein>
    <submittedName>
        <fullName evidence="3">Uncharacterized protein</fullName>
    </submittedName>
</protein>
<feature type="region of interest" description="Disordered" evidence="1">
    <location>
        <begin position="433"/>
        <end position="601"/>
    </location>
</feature>
<feature type="compositionally biased region" description="Low complexity" evidence="1">
    <location>
        <begin position="515"/>
        <end position="525"/>
    </location>
</feature>
<feature type="compositionally biased region" description="Basic and acidic residues" evidence="1">
    <location>
        <begin position="345"/>
        <end position="361"/>
    </location>
</feature>
<keyword evidence="2" id="KW-0812">Transmembrane</keyword>
<feature type="compositionally biased region" description="Polar residues" evidence="1">
    <location>
        <begin position="315"/>
        <end position="327"/>
    </location>
</feature>
<feature type="compositionally biased region" description="Basic residues" evidence="1">
    <location>
        <begin position="248"/>
        <end position="258"/>
    </location>
</feature>
<organism evidence="3 4">
    <name type="scientific">Plenodomus tracheiphilus IPT5</name>
    <dbReference type="NCBI Taxonomy" id="1408161"/>
    <lineage>
        <taxon>Eukaryota</taxon>
        <taxon>Fungi</taxon>
        <taxon>Dikarya</taxon>
        <taxon>Ascomycota</taxon>
        <taxon>Pezizomycotina</taxon>
        <taxon>Dothideomycetes</taxon>
        <taxon>Pleosporomycetidae</taxon>
        <taxon>Pleosporales</taxon>
        <taxon>Pleosporineae</taxon>
        <taxon>Leptosphaeriaceae</taxon>
        <taxon>Plenodomus</taxon>
    </lineage>
</organism>